<evidence type="ECO:0000313" key="3">
    <source>
        <dbReference type="Proteomes" id="UP000271974"/>
    </source>
</evidence>
<feature type="compositionally biased region" description="Basic and acidic residues" evidence="1">
    <location>
        <begin position="108"/>
        <end position="118"/>
    </location>
</feature>
<dbReference type="Proteomes" id="UP000271974">
    <property type="component" value="Unassembled WGS sequence"/>
</dbReference>
<evidence type="ECO:0000313" key="2">
    <source>
        <dbReference type="EMBL" id="RUS75261.1"/>
    </source>
</evidence>
<accession>A0A433T106</accession>
<dbReference type="EMBL" id="RQTK01000757">
    <property type="protein sequence ID" value="RUS75261.1"/>
    <property type="molecule type" value="Genomic_DNA"/>
</dbReference>
<proteinExistence type="predicted"/>
<name>A0A433T106_ELYCH</name>
<feature type="compositionally biased region" description="Polar residues" evidence="1">
    <location>
        <begin position="28"/>
        <end position="44"/>
    </location>
</feature>
<reference evidence="2 3" key="1">
    <citation type="submission" date="2019-01" db="EMBL/GenBank/DDBJ databases">
        <title>A draft genome assembly of the solar-powered sea slug Elysia chlorotica.</title>
        <authorList>
            <person name="Cai H."/>
            <person name="Li Q."/>
            <person name="Fang X."/>
            <person name="Li J."/>
            <person name="Curtis N.E."/>
            <person name="Altenburger A."/>
            <person name="Shibata T."/>
            <person name="Feng M."/>
            <person name="Maeda T."/>
            <person name="Schwartz J.A."/>
            <person name="Shigenobu S."/>
            <person name="Lundholm N."/>
            <person name="Nishiyama T."/>
            <person name="Yang H."/>
            <person name="Hasebe M."/>
            <person name="Li S."/>
            <person name="Pierce S.K."/>
            <person name="Wang J."/>
        </authorList>
    </citation>
    <scope>NUCLEOTIDE SEQUENCE [LARGE SCALE GENOMIC DNA]</scope>
    <source>
        <strain evidence="2">EC2010</strain>
        <tissue evidence="2">Whole organism of an adult</tissue>
    </source>
</reference>
<dbReference type="AlphaFoldDB" id="A0A433T106"/>
<evidence type="ECO:0000256" key="1">
    <source>
        <dbReference type="SAM" id="MobiDB-lite"/>
    </source>
</evidence>
<comment type="caution">
    <text evidence="2">The sequence shown here is derived from an EMBL/GenBank/DDBJ whole genome shotgun (WGS) entry which is preliminary data.</text>
</comment>
<organism evidence="2 3">
    <name type="scientific">Elysia chlorotica</name>
    <name type="common">Eastern emerald elysia</name>
    <name type="synonym">Sea slug</name>
    <dbReference type="NCBI Taxonomy" id="188477"/>
    <lineage>
        <taxon>Eukaryota</taxon>
        <taxon>Metazoa</taxon>
        <taxon>Spiralia</taxon>
        <taxon>Lophotrochozoa</taxon>
        <taxon>Mollusca</taxon>
        <taxon>Gastropoda</taxon>
        <taxon>Heterobranchia</taxon>
        <taxon>Euthyneura</taxon>
        <taxon>Panpulmonata</taxon>
        <taxon>Sacoglossa</taxon>
        <taxon>Placobranchoidea</taxon>
        <taxon>Plakobranchidae</taxon>
        <taxon>Elysia</taxon>
    </lineage>
</organism>
<feature type="region of interest" description="Disordered" evidence="1">
    <location>
        <begin position="1"/>
        <end position="179"/>
    </location>
</feature>
<sequence length="383" mass="41737">MPVPLRFPSLNVPRPLRMQQPRFMSGFQKKTPSVSSNAGDSNVPQMKEPSPPPLKVLTPPMRNNKEKSSLPQFGFMKGNLPQPKAVTSASSATNFTLGQQLSKSSKSKIAEPEQRDRSQVIQNIQSEMPEPEPYFMPLNDVGNEPMALDEDMENKTDTNGKRGSGYTHEAKKRTDYPQTQKKISLSSAVCLDKEGTTGEGNEPVFKLVHTFGDQDFLGSNGPSSQPNSEKDVELLHGQFSDKATTSVSPKCSLISHLDAMSSMGDSCSPENDKERASIFDFFDISQKANSGNDTDAVEDGDSFRSIFNFKSTDADDSNSDNDTEASRGGYFGTSGLLGMVSGGADQSDQAEESGAFHLNLGLSKDTDEDCSDQPSFFNFNNFI</sequence>
<protein>
    <submittedName>
        <fullName evidence="2">Uncharacterized protein</fullName>
    </submittedName>
</protein>
<feature type="compositionally biased region" description="Polar residues" evidence="1">
    <location>
        <begin position="85"/>
        <end position="101"/>
    </location>
</feature>
<keyword evidence="3" id="KW-1185">Reference proteome</keyword>
<gene>
    <name evidence="2" type="ORF">EGW08_016976</name>
</gene>